<accession>A0A4R1RW39</accession>
<organism evidence="2 3">
    <name type="scientific">Hydrogenispora ethanolica</name>
    <dbReference type="NCBI Taxonomy" id="1082276"/>
    <lineage>
        <taxon>Bacteria</taxon>
        <taxon>Bacillati</taxon>
        <taxon>Bacillota</taxon>
        <taxon>Hydrogenispora</taxon>
    </lineage>
</organism>
<comment type="caution">
    <text evidence="2">The sequence shown here is derived from an EMBL/GenBank/DDBJ whole genome shotgun (WGS) entry which is preliminary data.</text>
</comment>
<proteinExistence type="predicted"/>
<dbReference type="EMBL" id="SLUN01000008">
    <property type="protein sequence ID" value="TCL70893.1"/>
    <property type="molecule type" value="Genomic_DNA"/>
</dbReference>
<reference evidence="2 3" key="1">
    <citation type="submission" date="2019-03" db="EMBL/GenBank/DDBJ databases">
        <title>Genomic Encyclopedia of Type Strains, Phase IV (KMG-IV): sequencing the most valuable type-strain genomes for metagenomic binning, comparative biology and taxonomic classification.</title>
        <authorList>
            <person name="Goeker M."/>
        </authorList>
    </citation>
    <scope>NUCLEOTIDE SEQUENCE [LARGE SCALE GENOMIC DNA]</scope>
    <source>
        <strain evidence="2 3">LX-B</strain>
    </source>
</reference>
<name>A0A4R1RW39_HYDET</name>
<sequence length="288" mass="30969">MSIQSIDEQERILAEIGAEADRSELLQTMAYLERCPVAPPSEQATEALIASLKPLLVEAESPRAEQPATGTIMPARGWKLPLLLQLARPQAMLLSKGFIAFSMLLLLAGLALTHVAHGNMMKYLANAAPILGLLTVFYEFRAKFNGVSELEAACPYSAAQLAAARLLVVLGYDIVLCLVATPMVSYGQGRLLGLVIVGWLAPLLLMMGIALTASLWLGIGGGCLVAATVWGLQFAFALHKGGPLMALFYAGMTPLSADLLSMALGTLLLFFTYRRWNSTMTWNDEPGE</sequence>
<feature type="transmembrane region" description="Helical" evidence="1">
    <location>
        <begin position="98"/>
        <end position="117"/>
    </location>
</feature>
<dbReference type="Proteomes" id="UP000295008">
    <property type="component" value="Unassembled WGS sequence"/>
</dbReference>
<dbReference type="RefSeq" id="WP_132013866.1">
    <property type="nucleotide sequence ID" value="NZ_SLUN01000008.1"/>
</dbReference>
<feature type="transmembrane region" description="Helical" evidence="1">
    <location>
        <begin position="216"/>
        <end position="236"/>
    </location>
</feature>
<gene>
    <name evidence="2" type="ORF">EDC14_100838</name>
</gene>
<dbReference type="AlphaFoldDB" id="A0A4R1RW39"/>
<feature type="transmembrane region" description="Helical" evidence="1">
    <location>
        <begin position="161"/>
        <end position="185"/>
    </location>
</feature>
<keyword evidence="3" id="KW-1185">Reference proteome</keyword>
<keyword evidence="1" id="KW-1133">Transmembrane helix</keyword>
<feature type="transmembrane region" description="Helical" evidence="1">
    <location>
        <begin position="123"/>
        <end position="140"/>
    </location>
</feature>
<feature type="transmembrane region" description="Helical" evidence="1">
    <location>
        <begin position="248"/>
        <end position="271"/>
    </location>
</feature>
<protein>
    <submittedName>
        <fullName evidence="2">Uncharacterized protein</fullName>
    </submittedName>
</protein>
<evidence type="ECO:0000313" key="3">
    <source>
        <dbReference type="Proteomes" id="UP000295008"/>
    </source>
</evidence>
<keyword evidence="1" id="KW-0472">Membrane</keyword>
<keyword evidence="1" id="KW-0812">Transmembrane</keyword>
<evidence type="ECO:0000256" key="1">
    <source>
        <dbReference type="SAM" id="Phobius"/>
    </source>
</evidence>
<feature type="transmembrane region" description="Helical" evidence="1">
    <location>
        <begin position="191"/>
        <end position="209"/>
    </location>
</feature>
<dbReference type="OrthoDB" id="1676578at2"/>
<evidence type="ECO:0000313" key="2">
    <source>
        <dbReference type="EMBL" id="TCL70893.1"/>
    </source>
</evidence>